<feature type="domain" description="Periplasmic binding protein" evidence="5">
    <location>
        <begin position="34"/>
        <end position="287"/>
    </location>
</feature>
<dbReference type="KEGG" id="rbg:BG454_18415"/>
<keyword evidence="7" id="KW-1185">Reference proteome</keyword>
<dbReference type="Gene3D" id="3.40.50.2300">
    <property type="match status" value="2"/>
</dbReference>
<dbReference type="EMBL" id="CP024899">
    <property type="protein sequence ID" value="ATX67543.1"/>
    <property type="molecule type" value="Genomic_DNA"/>
</dbReference>
<feature type="chain" id="PRO_5014959633" evidence="4">
    <location>
        <begin position="28"/>
        <end position="309"/>
    </location>
</feature>
<accession>A0A2K8KHT9</accession>
<evidence type="ECO:0000256" key="2">
    <source>
        <dbReference type="ARBA" id="ARBA00007639"/>
    </source>
</evidence>
<evidence type="ECO:0000256" key="4">
    <source>
        <dbReference type="SAM" id="SignalP"/>
    </source>
</evidence>
<dbReference type="InterPro" id="IPR025997">
    <property type="entry name" value="SBP_2_dom"/>
</dbReference>
<proteinExistence type="inferred from homology"/>
<dbReference type="SUPFAM" id="SSF53822">
    <property type="entry name" value="Periplasmic binding protein-like I"/>
    <property type="match status" value="1"/>
</dbReference>
<name>A0A2K8KHT9_9RHOB</name>
<feature type="signal peptide" evidence="4">
    <location>
        <begin position="1"/>
        <end position="27"/>
    </location>
</feature>
<dbReference type="GO" id="GO:0030313">
    <property type="term" value="C:cell envelope"/>
    <property type="evidence" value="ECO:0007669"/>
    <property type="project" value="UniProtKB-SubCell"/>
</dbReference>
<dbReference type="OrthoDB" id="9773673at2"/>
<evidence type="ECO:0000259" key="5">
    <source>
        <dbReference type="Pfam" id="PF13407"/>
    </source>
</evidence>
<evidence type="ECO:0000256" key="1">
    <source>
        <dbReference type="ARBA" id="ARBA00004196"/>
    </source>
</evidence>
<dbReference type="PANTHER" id="PTHR46847:SF1">
    <property type="entry name" value="D-ALLOSE-BINDING PERIPLASMIC PROTEIN-RELATED"/>
    <property type="match status" value="1"/>
</dbReference>
<organism evidence="6 7">
    <name type="scientific">Roseinatronobacter bogoriensis subsp. barguzinensis</name>
    <dbReference type="NCBI Taxonomy" id="441209"/>
    <lineage>
        <taxon>Bacteria</taxon>
        <taxon>Pseudomonadati</taxon>
        <taxon>Pseudomonadota</taxon>
        <taxon>Alphaproteobacteria</taxon>
        <taxon>Rhodobacterales</taxon>
        <taxon>Paracoccaceae</taxon>
        <taxon>Roseinatronobacter</taxon>
    </lineage>
</organism>
<evidence type="ECO:0000313" key="6">
    <source>
        <dbReference type="EMBL" id="ATX67543.1"/>
    </source>
</evidence>
<dbReference type="AlphaFoldDB" id="A0A2K8KHT9"/>
<gene>
    <name evidence="6" type="ORF">BG454_18415</name>
</gene>
<dbReference type="Proteomes" id="UP000228948">
    <property type="component" value="Chromosome"/>
</dbReference>
<dbReference type="Pfam" id="PF13407">
    <property type="entry name" value="Peripla_BP_4"/>
    <property type="match status" value="1"/>
</dbReference>
<keyword evidence="3 4" id="KW-0732">Signal</keyword>
<evidence type="ECO:0000313" key="7">
    <source>
        <dbReference type="Proteomes" id="UP000228948"/>
    </source>
</evidence>
<comment type="subcellular location">
    <subcellularLocation>
        <location evidence="1">Cell envelope</location>
    </subcellularLocation>
</comment>
<evidence type="ECO:0000256" key="3">
    <source>
        <dbReference type="ARBA" id="ARBA00022729"/>
    </source>
</evidence>
<dbReference type="PANTHER" id="PTHR46847">
    <property type="entry name" value="D-ALLOSE-BINDING PERIPLASMIC PROTEIN-RELATED"/>
    <property type="match status" value="1"/>
</dbReference>
<protein>
    <submittedName>
        <fullName evidence="6">Sugar ABC transporter substrate-binding protein</fullName>
    </submittedName>
</protein>
<dbReference type="STRING" id="441209.GCA_001870665_03345"/>
<comment type="similarity">
    <text evidence="2">Belongs to the bacterial solute-binding protein 2 family.</text>
</comment>
<reference evidence="6 7" key="1">
    <citation type="submission" date="2017-11" db="EMBL/GenBank/DDBJ databases">
        <title>Revised Sequence and Annotation of the Rhodobaca barguzinensis strain alga05 Genome.</title>
        <authorList>
            <person name="Kopejtka K."/>
            <person name="Tomasch J.M."/>
            <person name="Bunk B."/>
            <person name="Koblizek M."/>
        </authorList>
    </citation>
    <scope>NUCLEOTIDE SEQUENCE [LARGE SCALE GENOMIC DNA]</scope>
    <source>
        <strain evidence="7">alga05</strain>
    </source>
</reference>
<dbReference type="RefSeq" id="WP_071479121.1">
    <property type="nucleotide sequence ID" value="NZ_SODJ01000012.1"/>
</dbReference>
<dbReference type="GO" id="GO:0030246">
    <property type="term" value="F:carbohydrate binding"/>
    <property type="evidence" value="ECO:0007669"/>
    <property type="project" value="UniProtKB-ARBA"/>
</dbReference>
<dbReference type="InterPro" id="IPR028082">
    <property type="entry name" value="Peripla_BP_I"/>
</dbReference>
<sequence>MTTRIKTITAATALVAAGFVTPNGAIAQEGPNICFVTFSLQIAYFQSSVEGGQRAADELGVNLTVLDPQADASRQVTLVEDCISRGVDAIVMDPIESNSLFGPIEQAEAAGIPMVTLDTQIDHPNVLALIGVPQFDASREFGQYVAGYIAGAMGGEARIGLMIASSEVQLARRDGFLAALEALPGVEIVAEGDGRNILEVAQAEAENMLTANPDINVIYATGDPQLQGGLAAGLSQNRDIAFFGWDDIPQPFIAPLEEGRLVGFLKQSPDYGGEQAVRLLVDYLNGEDVPSVVSYNPTVVTPFNVDQFR</sequence>